<sequence length="325" mass="35766">MPLDPRSQAWLAMLHRIDAPRLHEMPVEIARRSYYKLMFAYRGEPEPVAAAESLQLPRREFEGGPLEARLYRPQGALPGARLPVILWLHGGGWTLGDLAGYDAWCRALCNATGWAVLAPEYRLAPESRFPAGVDDAWFSLRWLQREADRLALDTSRIAVAGDSAGATLAAVLALMARDAGGPVLQQQILIYPATDLTTSFPSGSRYGSGHFLERETMDWFAHQYFATSLEKQDWRASPALADSHAGLAPALIINAECDPLADDGARYARLLQAAGVAVRHLEYEGMVHGFVTLFSLFEESRRALADIAAALAMPAARAARRRKKT</sequence>
<dbReference type="SUPFAM" id="SSF53474">
    <property type="entry name" value="alpha/beta-Hydrolases"/>
    <property type="match status" value="1"/>
</dbReference>
<keyword evidence="2 5" id="KW-0378">Hydrolase</keyword>
<feature type="active site" evidence="3">
    <location>
        <position position="163"/>
    </location>
</feature>
<comment type="similarity">
    <text evidence="1">Belongs to the 'GDXG' lipolytic enzyme family.</text>
</comment>
<protein>
    <submittedName>
        <fullName evidence="5">Alpha/beta hydrolase</fullName>
    </submittedName>
</protein>
<dbReference type="PANTHER" id="PTHR48081:SF8">
    <property type="entry name" value="ALPHA_BETA HYDROLASE FOLD-3 DOMAIN-CONTAINING PROTEIN-RELATED"/>
    <property type="match status" value="1"/>
</dbReference>
<evidence type="ECO:0000313" key="5">
    <source>
        <dbReference type="EMBL" id="MET1490514.1"/>
    </source>
</evidence>
<evidence type="ECO:0000313" key="6">
    <source>
        <dbReference type="Proteomes" id="UP001548590"/>
    </source>
</evidence>
<dbReference type="RefSeq" id="WP_345927840.1">
    <property type="nucleotide sequence ID" value="NZ_JBDIVF010000004.1"/>
</dbReference>
<proteinExistence type="inferred from homology"/>
<evidence type="ECO:0000259" key="4">
    <source>
        <dbReference type="Pfam" id="PF07859"/>
    </source>
</evidence>
<gene>
    <name evidence="5" type="ORF">ABVT11_11825</name>
</gene>
<dbReference type="Pfam" id="PF07859">
    <property type="entry name" value="Abhydrolase_3"/>
    <property type="match status" value="1"/>
</dbReference>
<reference evidence="5 6" key="1">
    <citation type="submission" date="2024-07" db="EMBL/GenBank/DDBJ databases">
        <title>Uliginosibacterium paludis KCTC:42655.</title>
        <authorList>
            <person name="Kim M.K."/>
        </authorList>
    </citation>
    <scope>NUCLEOTIDE SEQUENCE [LARGE SCALE GENOMIC DNA]</scope>
    <source>
        <strain evidence="5 6">KCTC 42655</strain>
    </source>
</reference>
<dbReference type="InterPro" id="IPR013094">
    <property type="entry name" value="AB_hydrolase_3"/>
</dbReference>
<dbReference type="InterPro" id="IPR033140">
    <property type="entry name" value="Lipase_GDXG_put_SER_AS"/>
</dbReference>
<dbReference type="PANTHER" id="PTHR48081">
    <property type="entry name" value="AB HYDROLASE SUPERFAMILY PROTEIN C4A8.06C"/>
    <property type="match status" value="1"/>
</dbReference>
<dbReference type="EMBL" id="JBEWLZ010000006">
    <property type="protein sequence ID" value="MET1490514.1"/>
    <property type="molecule type" value="Genomic_DNA"/>
</dbReference>
<dbReference type="Gene3D" id="3.40.50.1820">
    <property type="entry name" value="alpha/beta hydrolase"/>
    <property type="match status" value="1"/>
</dbReference>
<organism evidence="5 6">
    <name type="scientific">Uliginosibacterium paludis</name>
    <dbReference type="NCBI Taxonomy" id="1615952"/>
    <lineage>
        <taxon>Bacteria</taxon>
        <taxon>Pseudomonadati</taxon>
        <taxon>Pseudomonadota</taxon>
        <taxon>Betaproteobacteria</taxon>
        <taxon>Rhodocyclales</taxon>
        <taxon>Zoogloeaceae</taxon>
        <taxon>Uliginosibacterium</taxon>
    </lineage>
</organism>
<dbReference type="InterPro" id="IPR002168">
    <property type="entry name" value="Lipase_GDXG_HIS_AS"/>
</dbReference>
<accession>A0ABV2CRH6</accession>
<comment type="caution">
    <text evidence="5">The sequence shown here is derived from an EMBL/GenBank/DDBJ whole genome shotgun (WGS) entry which is preliminary data.</text>
</comment>
<keyword evidence="6" id="KW-1185">Reference proteome</keyword>
<dbReference type="PROSITE" id="PS01173">
    <property type="entry name" value="LIPASE_GDXG_HIS"/>
    <property type="match status" value="1"/>
</dbReference>
<evidence type="ECO:0000256" key="2">
    <source>
        <dbReference type="ARBA" id="ARBA00022801"/>
    </source>
</evidence>
<dbReference type="GO" id="GO:0016787">
    <property type="term" value="F:hydrolase activity"/>
    <property type="evidence" value="ECO:0007669"/>
    <property type="project" value="UniProtKB-KW"/>
</dbReference>
<dbReference type="Proteomes" id="UP001548590">
    <property type="component" value="Unassembled WGS sequence"/>
</dbReference>
<evidence type="ECO:0000256" key="1">
    <source>
        <dbReference type="ARBA" id="ARBA00010515"/>
    </source>
</evidence>
<dbReference type="PROSITE" id="PS01174">
    <property type="entry name" value="LIPASE_GDXG_SER"/>
    <property type="match status" value="1"/>
</dbReference>
<evidence type="ECO:0000256" key="3">
    <source>
        <dbReference type="PROSITE-ProRule" id="PRU10038"/>
    </source>
</evidence>
<dbReference type="InterPro" id="IPR029058">
    <property type="entry name" value="AB_hydrolase_fold"/>
</dbReference>
<feature type="domain" description="Alpha/beta hydrolase fold-3" evidence="4">
    <location>
        <begin position="85"/>
        <end position="291"/>
    </location>
</feature>
<dbReference type="InterPro" id="IPR050300">
    <property type="entry name" value="GDXG_lipolytic_enzyme"/>
</dbReference>
<name>A0ABV2CRH6_9RHOO</name>